<proteinExistence type="predicted"/>
<reference evidence="2 3" key="1">
    <citation type="submission" date="2018-06" db="EMBL/GenBank/DDBJ databases">
        <title>Halonotius sp. F13-13 a new haloarchaeeon isolated from a solar saltern from Isla Cristina, Huelva, Spain.</title>
        <authorList>
            <person name="Duran-Viseras A."/>
            <person name="Sanchez-Porro C."/>
            <person name="Ventosa A."/>
        </authorList>
    </citation>
    <scope>NUCLEOTIDE SEQUENCE [LARGE SCALE GENOMIC DNA]</scope>
    <source>
        <strain evidence="2 3">F13-13</strain>
    </source>
</reference>
<sequence>MANDDLHPILKSIHRTLKDTLKEGQKIKSEITKVHTAITDGVEKVLEAINDTIQAQAEMKMMEHMVEVKSILPQIDAERERIDVEEEELDRQLERIADRYEDKHDELDEKAASRIRDVGSHIFEIDENQFEEGIETPFAEHVTTAWMSLQAQNDAVVKNRRERVESRTSEAVGEIHEFVKKQDELVEQIDRTRTDIETDVEEPKPIQLPYYAVEVEINGSTSTTLIEPSAVENDSEDGATLTPLPGMDSVVSACPINETRTEQIDQASITDNIEQYTTSDPPLVSTADAYEDALPEQVEVTLEEDT</sequence>
<dbReference type="OrthoDB" id="241531at2157"/>
<keyword evidence="1" id="KW-0175">Coiled coil</keyword>
<dbReference type="EMBL" id="QKNY01000005">
    <property type="protein sequence ID" value="RJX44124.1"/>
    <property type="molecule type" value="Genomic_DNA"/>
</dbReference>
<organism evidence="2 3">
    <name type="scientific">Halonotius aquaticus</name>
    <dbReference type="NCBI Taxonomy" id="2216978"/>
    <lineage>
        <taxon>Archaea</taxon>
        <taxon>Methanobacteriati</taxon>
        <taxon>Methanobacteriota</taxon>
        <taxon>Stenosarchaea group</taxon>
        <taxon>Halobacteria</taxon>
        <taxon>Halobacteriales</taxon>
        <taxon>Haloferacaceae</taxon>
        <taxon>Halonotius</taxon>
    </lineage>
</organism>
<gene>
    <name evidence="2" type="ORF">DM826_03350</name>
</gene>
<dbReference type="Proteomes" id="UP000276588">
    <property type="component" value="Unassembled WGS sequence"/>
</dbReference>
<name>A0A3A6PWP2_9EURY</name>
<protein>
    <submittedName>
        <fullName evidence="2">Uncharacterized protein</fullName>
    </submittedName>
</protein>
<comment type="caution">
    <text evidence="2">The sequence shown here is derived from an EMBL/GenBank/DDBJ whole genome shotgun (WGS) entry which is preliminary data.</text>
</comment>
<dbReference type="RefSeq" id="WP_120101463.1">
    <property type="nucleotide sequence ID" value="NZ_QKNY01000005.1"/>
</dbReference>
<evidence type="ECO:0000313" key="2">
    <source>
        <dbReference type="EMBL" id="RJX44124.1"/>
    </source>
</evidence>
<dbReference type="AlphaFoldDB" id="A0A3A6PWP2"/>
<feature type="coiled-coil region" evidence="1">
    <location>
        <begin position="75"/>
        <end position="110"/>
    </location>
</feature>
<accession>A0A3A6PWP2</accession>
<keyword evidence="3" id="KW-1185">Reference proteome</keyword>
<evidence type="ECO:0000313" key="3">
    <source>
        <dbReference type="Proteomes" id="UP000276588"/>
    </source>
</evidence>
<evidence type="ECO:0000256" key="1">
    <source>
        <dbReference type="SAM" id="Coils"/>
    </source>
</evidence>